<dbReference type="AlphaFoldDB" id="A0A543HZ98"/>
<evidence type="ECO:0000256" key="1">
    <source>
        <dbReference type="ARBA" id="ARBA00001946"/>
    </source>
</evidence>
<dbReference type="GO" id="GO:0004427">
    <property type="term" value="F:inorganic diphosphate phosphatase activity"/>
    <property type="evidence" value="ECO:0007669"/>
    <property type="project" value="UniProtKB-EC"/>
</dbReference>
<dbReference type="OrthoDB" id="5187599at2"/>
<name>A0A543HZ98_9MICO</name>
<sequence length="238" mass="25730">MKAVMIVPVGVALLMSLGSAQSQALTGDFDGHQHNGRSWTTGPNNFISGWTPGPNEDGSYNMFVEIPANTNEKWETCTDKAVLDAVAFPECVGTVPGERMVWEVRDGSRRVVSFLNYPGNYGTMPQTKSGDGDPLDMMTLGETHYRTAPVSVKVIGVLRCLDKGDVDDKIIGLQTDHPLYASVNDLTASEPTNLPVMAQILEQWWENNKKLNAISCTVEGPASATTIIGDAHAAYLAE</sequence>
<dbReference type="EMBL" id="VFPM01000001">
    <property type="protein sequence ID" value="TQM63684.1"/>
    <property type="molecule type" value="Genomic_DNA"/>
</dbReference>
<evidence type="ECO:0000256" key="4">
    <source>
        <dbReference type="ARBA" id="ARBA00022801"/>
    </source>
</evidence>
<dbReference type="Proteomes" id="UP000316747">
    <property type="component" value="Unassembled WGS sequence"/>
</dbReference>
<dbReference type="Pfam" id="PF00719">
    <property type="entry name" value="Pyrophosphatase"/>
    <property type="match status" value="1"/>
</dbReference>
<feature type="signal peptide" evidence="6">
    <location>
        <begin position="1"/>
        <end position="24"/>
    </location>
</feature>
<protein>
    <recommendedName>
        <fullName evidence="2">inorganic diphosphatase</fullName>
        <ecNumber evidence="2">3.6.1.1</ecNumber>
    </recommendedName>
</protein>
<dbReference type="GO" id="GO:0006796">
    <property type="term" value="P:phosphate-containing compound metabolic process"/>
    <property type="evidence" value="ECO:0007669"/>
    <property type="project" value="InterPro"/>
</dbReference>
<evidence type="ECO:0000256" key="2">
    <source>
        <dbReference type="ARBA" id="ARBA00012146"/>
    </source>
</evidence>
<dbReference type="GO" id="GO:0005737">
    <property type="term" value="C:cytoplasm"/>
    <property type="evidence" value="ECO:0007669"/>
    <property type="project" value="InterPro"/>
</dbReference>
<dbReference type="InterPro" id="IPR008162">
    <property type="entry name" value="Pyrophosphatase"/>
</dbReference>
<keyword evidence="8" id="KW-1185">Reference proteome</keyword>
<dbReference type="EC" id="3.6.1.1" evidence="2"/>
<reference evidence="7 8" key="1">
    <citation type="submission" date="2019-06" db="EMBL/GenBank/DDBJ databases">
        <title>Genome sequencing of plant associated microbes to promote plant fitness in Sorghum bicolor and Oryza sativa.</title>
        <authorList>
            <person name="Coleman-Derr D."/>
        </authorList>
    </citation>
    <scope>NUCLEOTIDE SEQUENCE [LARGE SCALE GENOMIC DNA]</scope>
    <source>
        <strain evidence="7 8">KV-663</strain>
    </source>
</reference>
<dbReference type="RefSeq" id="WP_141841423.1">
    <property type="nucleotide sequence ID" value="NZ_VFPM01000001.1"/>
</dbReference>
<dbReference type="InterPro" id="IPR036649">
    <property type="entry name" value="Pyrophosphatase_sf"/>
</dbReference>
<dbReference type="SUPFAM" id="SSF50324">
    <property type="entry name" value="Inorganic pyrophosphatase"/>
    <property type="match status" value="1"/>
</dbReference>
<keyword evidence="5" id="KW-0460">Magnesium</keyword>
<evidence type="ECO:0000313" key="7">
    <source>
        <dbReference type="EMBL" id="TQM63684.1"/>
    </source>
</evidence>
<organism evidence="7 8">
    <name type="scientific">Humibacillus xanthopallidus</name>
    <dbReference type="NCBI Taxonomy" id="412689"/>
    <lineage>
        <taxon>Bacteria</taxon>
        <taxon>Bacillati</taxon>
        <taxon>Actinomycetota</taxon>
        <taxon>Actinomycetes</taxon>
        <taxon>Micrococcales</taxon>
        <taxon>Intrasporangiaceae</taxon>
        <taxon>Humibacillus</taxon>
    </lineage>
</organism>
<keyword evidence="4" id="KW-0378">Hydrolase</keyword>
<proteinExistence type="predicted"/>
<accession>A0A543HZ98</accession>
<evidence type="ECO:0000313" key="8">
    <source>
        <dbReference type="Proteomes" id="UP000316747"/>
    </source>
</evidence>
<comment type="caution">
    <text evidence="7">The sequence shown here is derived from an EMBL/GenBank/DDBJ whole genome shotgun (WGS) entry which is preliminary data.</text>
</comment>
<dbReference type="GO" id="GO:0000287">
    <property type="term" value="F:magnesium ion binding"/>
    <property type="evidence" value="ECO:0007669"/>
    <property type="project" value="InterPro"/>
</dbReference>
<evidence type="ECO:0000256" key="3">
    <source>
        <dbReference type="ARBA" id="ARBA00022723"/>
    </source>
</evidence>
<evidence type="ECO:0000256" key="5">
    <source>
        <dbReference type="ARBA" id="ARBA00022842"/>
    </source>
</evidence>
<evidence type="ECO:0000256" key="6">
    <source>
        <dbReference type="SAM" id="SignalP"/>
    </source>
</evidence>
<dbReference type="PROSITE" id="PS00387">
    <property type="entry name" value="PPASE"/>
    <property type="match status" value="1"/>
</dbReference>
<comment type="cofactor">
    <cofactor evidence="1">
        <name>Mg(2+)</name>
        <dbReference type="ChEBI" id="CHEBI:18420"/>
    </cofactor>
</comment>
<dbReference type="Gene3D" id="3.90.80.10">
    <property type="entry name" value="Inorganic pyrophosphatase"/>
    <property type="match status" value="1"/>
</dbReference>
<dbReference type="PANTHER" id="PTHR10286">
    <property type="entry name" value="INORGANIC PYROPHOSPHATASE"/>
    <property type="match status" value="1"/>
</dbReference>
<gene>
    <name evidence="7" type="ORF">FBY41_0027</name>
</gene>
<feature type="chain" id="PRO_5021879832" description="inorganic diphosphatase" evidence="6">
    <location>
        <begin position="25"/>
        <end position="238"/>
    </location>
</feature>
<keyword evidence="6" id="KW-0732">Signal</keyword>
<keyword evidence="3" id="KW-0479">Metal-binding</keyword>